<evidence type="ECO:0000313" key="1">
    <source>
        <dbReference type="EMBL" id="BBE51179.1"/>
    </source>
</evidence>
<dbReference type="KEGG" id="fam:OYT1_ch1632"/>
<protein>
    <submittedName>
        <fullName evidence="1">Uncharacterized protein</fullName>
    </submittedName>
</protein>
<gene>
    <name evidence="1" type="ORF">OYT1_ch1632</name>
</gene>
<sequence length="252" mass="28131">MKNPTYVQIDLNAARNYAAENADASLKETLDMQSFNGHNQMSVYELVCHTHIKAVLSLVRFALVPNPAAYCRSVAVVMALRALEDNHDHITRYEDYVKILSSLHHYTDGTLKEYFKTFKSWALAENEWDKTGLLESIDGCAATLMCEVIAGLEYQYIDDLDECALEAPLKAFMNWVELSAQCDPSLKALNAICEAAQRAEYTWRSGTGLHFDFMTDPILAAYPAAYSATHGLTNDCTEHTAEEVLLSVSQQG</sequence>
<dbReference type="STRING" id="1188319.OYT1_02675"/>
<dbReference type="EMBL" id="AP018738">
    <property type="protein sequence ID" value="BBE51179.1"/>
    <property type="molecule type" value="Genomic_DNA"/>
</dbReference>
<evidence type="ECO:0000313" key="2">
    <source>
        <dbReference type="Proteomes" id="UP000033070"/>
    </source>
</evidence>
<dbReference type="AlphaFoldDB" id="A0A2Z6GCY7"/>
<dbReference type="Proteomes" id="UP000033070">
    <property type="component" value="Chromosome"/>
</dbReference>
<accession>A0A2Z6GCY7</accession>
<dbReference type="RefSeq" id="WP_062627763.1">
    <property type="nucleotide sequence ID" value="NZ_AP018738.1"/>
</dbReference>
<organism evidence="1 2">
    <name type="scientific">Ferriphaselus amnicola</name>
    <dbReference type="NCBI Taxonomy" id="1188319"/>
    <lineage>
        <taxon>Bacteria</taxon>
        <taxon>Pseudomonadati</taxon>
        <taxon>Pseudomonadota</taxon>
        <taxon>Betaproteobacteria</taxon>
        <taxon>Nitrosomonadales</taxon>
        <taxon>Gallionellaceae</taxon>
        <taxon>Ferriphaselus</taxon>
    </lineage>
</organism>
<reference evidence="1 2" key="1">
    <citation type="submission" date="2018-06" db="EMBL/GenBank/DDBJ databases">
        <title>OYT1 Genome Sequencing.</title>
        <authorList>
            <person name="Kato S."/>
            <person name="Itoh T."/>
            <person name="Ohkuma M."/>
        </authorList>
    </citation>
    <scope>NUCLEOTIDE SEQUENCE [LARGE SCALE GENOMIC DNA]</scope>
    <source>
        <strain evidence="1 2">OYT1</strain>
    </source>
</reference>
<name>A0A2Z6GCY7_9PROT</name>
<keyword evidence="2" id="KW-1185">Reference proteome</keyword>
<proteinExistence type="predicted"/>